<accession>A0ABD5UAG9</accession>
<feature type="compositionally biased region" description="Basic and acidic residues" evidence="1">
    <location>
        <begin position="8"/>
        <end position="17"/>
    </location>
</feature>
<name>A0ABD5UAG9_9EURY</name>
<reference evidence="2 3" key="1">
    <citation type="journal article" date="2019" name="Int. J. Syst. Evol. Microbiol.">
        <title>The Global Catalogue of Microorganisms (GCM) 10K type strain sequencing project: providing services to taxonomists for standard genome sequencing and annotation.</title>
        <authorList>
            <consortium name="The Broad Institute Genomics Platform"/>
            <consortium name="The Broad Institute Genome Sequencing Center for Infectious Disease"/>
            <person name="Wu L."/>
            <person name="Ma J."/>
        </authorList>
    </citation>
    <scope>NUCLEOTIDE SEQUENCE [LARGE SCALE GENOMIC DNA]</scope>
    <source>
        <strain evidence="2 3">PSRA2</strain>
    </source>
</reference>
<protein>
    <recommendedName>
        <fullName evidence="4">Small CPxCG-related zinc finger protein</fullName>
    </recommendedName>
</protein>
<dbReference type="RefSeq" id="WP_304449110.1">
    <property type="nucleotide sequence ID" value="NZ_JARRAH010000001.1"/>
</dbReference>
<gene>
    <name evidence="2" type="ORF">ACFQHK_13100</name>
</gene>
<evidence type="ECO:0000313" key="3">
    <source>
        <dbReference type="Proteomes" id="UP001596406"/>
    </source>
</evidence>
<dbReference type="EMBL" id="JBHSXM010000001">
    <property type="protein sequence ID" value="MFC6837445.1"/>
    <property type="molecule type" value="Genomic_DNA"/>
</dbReference>
<organism evidence="2 3">
    <name type="scientific">Halomarina ordinaria</name>
    <dbReference type="NCBI Taxonomy" id="3033939"/>
    <lineage>
        <taxon>Archaea</taxon>
        <taxon>Methanobacteriati</taxon>
        <taxon>Methanobacteriota</taxon>
        <taxon>Stenosarchaea group</taxon>
        <taxon>Halobacteria</taxon>
        <taxon>Halobacteriales</taxon>
        <taxon>Natronomonadaceae</taxon>
        <taxon>Halomarina</taxon>
    </lineage>
</organism>
<evidence type="ECO:0000256" key="1">
    <source>
        <dbReference type="SAM" id="MobiDB-lite"/>
    </source>
</evidence>
<dbReference type="AlphaFoldDB" id="A0ABD5UAG9"/>
<evidence type="ECO:0000313" key="2">
    <source>
        <dbReference type="EMBL" id="MFC6837445.1"/>
    </source>
</evidence>
<evidence type="ECO:0008006" key="4">
    <source>
        <dbReference type="Google" id="ProtNLM"/>
    </source>
</evidence>
<feature type="region of interest" description="Disordered" evidence="1">
    <location>
        <begin position="1"/>
        <end position="31"/>
    </location>
</feature>
<keyword evidence="3" id="KW-1185">Reference proteome</keyword>
<sequence length="84" mass="9203">MSDETSGTDEHDAESARMELGPDALHESDEGYSLDCPECGSPASLIDIVEHGRCRGYLENEGREDTDRAPDCTAELSLELVWES</sequence>
<proteinExistence type="predicted"/>
<comment type="caution">
    <text evidence="2">The sequence shown here is derived from an EMBL/GenBank/DDBJ whole genome shotgun (WGS) entry which is preliminary data.</text>
</comment>
<dbReference type="Proteomes" id="UP001596406">
    <property type="component" value="Unassembled WGS sequence"/>
</dbReference>